<evidence type="ECO:0000313" key="2">
    <source>
        <dbReference type="EMBL" id="KAF9512703.1"/>
    </source>
</evidence>
<dbReference type="AlphaFoldDB" id="A0A9P6AVF8"/>
<keyword evidence="3" id="KW-1185">Reference proteome</keyword>
<proteinExistence type="predicted"/>
<name>A0A9P6AVF8_9AGAM</name>
<accession>A0A9P6AVF8</accession>
<gene>
    <name evidence="2" type="ORF">BS47DRAFT_1043191</name>
</gene>
<organism evidence="2 3">
    <name type="scientific">Hydnum rufescens UP504</name>
    <dbReference type="NCBI Taxonomy" id="1448309"/>
    <lineage>
        <taxon>Eukaryota</taxon>
        <taxon>Fungi</taxon>
        <taxon>Dikarya</taxon>
        <taxon>Basidiomycota</taxon>
        <taxon>Agaricomycotina</taxon>
        <taxon>Agaricomycetes</taxon>
        <taxon>Cantharellales</taxon>
        <taxon>Hydnaceae</taxon>
        <taxon>Hydnum</taxon>
    </lineage>
</organism>
<dbReference type="PROSITE" id="PS50172">
    <property type="entry name" value="BRCT"/>
    <property type="match status" value="1"/>
</dbReference>
<comment type="caution">
    <text evidence="2">The sequence shown here is derived from an EMBL/GenBank/DDBJ whole genome shotgun (WGS) entry which is preliminary data.</text>
</comment>
<evidence type="ECO:0000313" key="3">
    <source>
        <dbReference type="Proteomes" id="UP000886523"/>
    </source>
</evidence>
<dbReference type="EMBL" id="MU128983">
    <property type="protein sequence ID" value="KAF9512703.1"/>
    <property type="molecule type" value="Genomic_DNA"/>
</dbReference>
<dbReference type="Proteomes" id="UP000886523">
    <property type="component" value="Unassembled WGS sequence"/>
</dbReference>
<reference evidence="2" key="1">
    <citation type="journal article" date="2020" name="Nat. Commun.">
        <title>Large-scale genome sequencing of mycorrhizal fungi provides insights into the early evolution of symbiotic traits.</title>
        <authorList>
            <person name="Miyauchi S."/>
            <person name="Kiss E."/>
            <person name="Kuo A."/>
            <person name="Drula E."/>
            <person name="Kohler A."/>
            <person name="Sanchez-Garcia M."/>
            <person name="Morin E."/>
            <person name="Andreopoulos B."/>
            <person name="Barry K.W."/>
            <person name="Bonito G."/>
            <person name="Buee M."/>
            <person name="Carver A."/>
            <person name="Chen C."/>
            <person name="Cichocki N."/>
            <person name="Clum A."/>
            <person name="Culley D."/>
            <person name="Crous P.W."/>
            <person name="Fauchery L."/>
            <person name="Girlanda M."/>
            <person name="Hayes R.D."/>
            <person name="Keri Z."/>
            <person name="LaButti K."/>
            <person name="Lipzen A."/>
            <person name="Lombard V."/>
            <person name="Magnuson J."/>
            <person name="Maillard F."/>
            <person name="Murat C."/>
            <person name="Nolan M."/>
            <person name="Ohm R.A."/>
            <person name="Pangilinan J."/>
            <person name="Pereira M.F."/>
            <person name="Perotto S."/>
            <person name="Peter M."/>
            <person name="Pfister S."/>
            <person name="Riley R."/>
            <person name="Sitrit Y."/>
            <person name="Stielow J.B."/>
            <person name="Szollosi G."/>
            <person name="Zifcakova L."/>
            <person name="Stursova M."/>
            <person name="Spatafora J.W."/>
            <person name="Tedersoo L."/>
            <person name="Vaario L.M."/>
            <person name="Yamada A."/>
            <person name="Yan M."/>
            <person name="Wang P."/>
            <person name="Xu J."/>
            <person name="Bruns T."/>
            <person name="Baldrian P."/>
            <person name="Vilgalys R."/>
            <person name="Dunand C."/>
            <person name="Henrissat B."/>
            <person name="Grigoriev I.V."/>
            <person name="Hibbett D."/>
            <person name="Nagy L.G."/>
            <person name="Martin F.M."/>
        </authorList>
    </citation>
    <scope>NUCLEOTIDE SEQUENCE</scope>
    <source>
        <strain evidence="2">UP504</strain>
    </source>
</reference>
<feature type="domain" description="BRCT" evidence="1">
    <location>
        <begin position="22"/>
        <end position="45"/>
    </location>
</feature>
<protein>
    <recommendedName>
        <fullName evidence="1">BRCT domain-containing protein</fullName>
    </recommendedName>
</protein>
<evidence type="ECO:0000259" key="1">
    <source>
        <dbReference type="PROSITE" id="PS50172"/>
    </source>
</evidence>
<sequence length="241" mass="26774">MVLLLECRRQRDGELRTRPLVIFSAKWIVESVAAGRILPLSPYVFENSRQESPVDSKPVRALLSCRNVARHAQTYVKDALCHQADVDVSRDTITDMCDDHRGRSESISSQGSTGNMLTVFQESDEAEFEEQAVEEILLECPLDELDADEECCNAPTLSRVNNEDLGDIGDSLQPALLQSFSWAMFEEKSIDMWPSNYPVYSANQVLASLPMMPGDSLVVFVPGVDYSGKMFGAKQANSADE</sequence>
<dbReference type="InterPro" id="IPR001357">
    <property type="entry name" value="BRCT_dom"/>
</dbReference>